<feature type="domain" description="HTH luxR-type" evidence="4">
    <location>
        <begin position="141"/>
        <end position="206"/>
    </location>
</feature>
<dbReference type="InterPro" id="IPR000792">
    <property type="entry name" value="Tscrpt_reg_LuxR_C"/>
</dbReference>
<dbReference type="CDD" id="cd06170">
    <property type="entry name" value="LuxR_C_like"/>
    <property type="match status" value="1"/>
</dbReference>
<dbReference type="SMART" id="SM00448">
    <property type="entry name" value="REC"/>
    <property type="match status" value="1"/>
</dbReference>
<keyword evidence="2 6" id="KW-0238">DNA-binding</keyword>
<organism evidence="6 7">
    <name type="scientific">Amycolatopsis panacis</name>
    <dbReference type="NCBI Taxonomy" id="2340917"/>
    <lineage>
        <taxon>Bacteria</taxon>
        <taxon>Bacillati</taxon>
        <taxon>Actinomycetota</taxon>
        <taxon>Actinomycetes</taxon>
        <taxon>Pseudonocardiales</taxon>
        <taxon>Pseudonocardiaceae</taxon>
        <taxon>Amycolatopsis</taxon>
    </lineage>
</organism>
<accession>A0A419I4R4</accession>
<dbReference type="PRINTS" id="PR00038">
    <property type="entry name" value="HTHLUXR"/>
</dbReference>
<feature type="domain" description="Response regulatory" evidence="5">
    <location>
        <begin position="3"/>
        <end position="118"/>
    </location>
</feature>
<dbReference type="InterPro" id="IPR016032">
    <property type="entry name" value="Sig_transdc_resp-reg_C-effctor"/>
</dbReference>
<dbReference type="PROSITE" id="PS50043">
    <property type="entry name" value="HTH_LUXR_2"/>
    <property type="match status" value="1"/>
</dbReference>
<evidence type="ECO:0000313" key="6">
    <source>
        <dbReference type="EMBL" id="RJQ85483.1"/>
    </source>
</evidence>
<dbReference type="InterPro" id="IPR058245">
    <property type="entry name" value="NreC/VraR/RcsB-like_REC"/>
</dbReference>
<evidence type="ECO:0000313" key="7">
    <source>
        <dbReference type="Proteomes" id="UP000285112"/>
    </source>
</evidence>
<gene>
    <name evidence="6" type="ORF">D5S19_13945</name>
</gene>
<dbReference type="PROSITE" id="PS50110">
    <property type="entry name" value="RESPONSE_REGULATORY"/>
    <property type="match status" value="1"/>
</dbReference>
<dbReference type="Gene3D" id="1.10.10.10">
    <property type="entry name" value="Winged helix-like DNA-binding domain superfamily/Winged helix DNA-binding domain"/>
    <property type="match status" value="1"/>
</dbReference>
<dbReference type="InterPro" id="IPR051015">
    <property type="entry name" value="EvgA-like"/>
</dbReference>
<dbReference type="SMART" id="SM00421">
    <property type="entry name" value="HTH_LUXR"/>
    <property type="match status" value="1"/>
</dbReference>
<protein>
    <submittedName>
        <fullName evidence="6">DNA-binding response regulator</fullName>
    </submittedName>
</protein>
<dbReference type="AlphaFoldDB" id="A0A419I4R4"/>
<dbReference type="RefSeq" id="WP_120023774.1">
    <property type="nucleotide sequence ID" value="NZ_QZFV01000078.1"/>
</dbReference>
<dbReference type="Gene3D" id="3.40.50.2300">
    <property type="match status" value="1"/>
</dbReference>
<dbReference type="InterPro" id="IPR001789">
    <property type="entry name" value="Sig_transdc_resp-reg_receiver"/>
</dbReference>
<evidence type="ECO:0000256" key="2">
    <source>
        <dbReference type="ARBA" id="ARBA00023125"/>
    </source>
</evidence>
<evidence type="ECO:0000259" key="5">
    <source>
        <dbReference type="PROSITE" id="PS50110"/>
    </source>
</evidence>
<dbReference type="GO" id="GO:0003677">
    <property type="term" value="F:DNA binding"/>
    <property type="evidence" value="ECO:0007669"/>
    <property type="project" value="UniProtKB-KW"/>
</dbReference>
<name>A0A419I4R4_9PSEU</name>
<dbReference type="SUPFAM" id="SSF52172">
    <property type="entry name" value="CheY-like"/>
    <property type="match status" value="1"/>
</dbReference>
<evidence type="ECO:0000256" key="3">
    <source>
        <dbReference type="PROSITE-ProRule" id="PRU00169"/>
    </source>
</evidence>
<sequence>MITAVFGDDHAILVEALVPKLKRNGIDVVASAHRFPDVLAAVRAHRPDICLLDLRFGGDDRHDGIAAVRAASPDTKIVVLTADPTIESMVAAVEDGAAAYVHKSRGCDGLVAAIEKVMRGELATDLPTRSRRDDTEADRDVRLLARYLTVRERQCLALLVDGLRTEDMARRLGVSTTTVRSHVQALLTKLGVHSRLEAASCAVRHDLVDSPDRSASRG</sequence>
<dbReference type="PANTHER" id="PTHR45566:SF2">
    <property type="entry name" value="NARL SUBFAMILY"/>
    <property type="match status" value="1"/>
</dbReference>
<dbReference type="Pfam" id="PF00196">
    <property type="entry name" value="GerE"/>
    <property type="match status" value="1"/>
</dbReference>
<comment type="caution">
    <text evidence="6">The sequence shown here is derived from an EMBL/GenBank/DDBJ whole genome shotgun (WGS) entry which is preliminary data.</text>
</comment>
<dbReference type="Proteomes" id="UP000285112">
    <property type="component" value="Unassembled WGS sequence"/>
</dbReference>
<keyword evidence="7" id="KW-1185">Reference proteome</keyword>
<proteinExistence type="predicted"/>
<dbReference type="Pfam" id="PF00072">
    <property type="entry name" value="Response_reg"/>
    <property type="match status" value="1"/>
</dbReference>
<evidence type="ECO:0000256" key="1">
    <source>
        <dbReference type="ARBA" id="ARBA00022553"/>
    </source>
</evidence>
<feature type="modified residue" description="4-aspartylphosphate" evidence="3">
    <location>
        <position position="53"/>
    </location>
</feature>
<dbReference type="SUPFAM" id="SSF46894">
    <property type="entry name" value="C-terminal effector domain of the bipartite response regulators"/>
    <property type="match status" value="1"/>
</dbReference>
<dbReference type="OrthoDB" id="2878275at2"/>
<dbReference type="GO" id="GO:0006355">
    <property type="term" value="P:regulation of DNA-templated transcription"/>
    <property type="evidence" value="ECO:0007669"/>
    <property type="project" value="InterPro"/>
</dbReference>
<dbReference type="InterPro" id="IPR011006">
    <property type="entry name" value="CheY-like_superfamily"/>
</dbReference>
<dbReference type="InterPro" id="IPR036388">
    <property type="entry name" value="WH-like_DNA-bd_sf"/>
</dbReference>
<dbReference type="PANTHER" id="PTHR45566">
    <property type="entry name" value="HTH-TYPE TRANSCRIPTIONAL REGULATOR YHJB-RELATED"/>
    <property type="match status" value="1"/>
</dbReference>
<dbReference type="GO" id="GO:0000160">
    <property type="term" value="P:phosphorelay signal transduction system"/>
    <property type="evidence" value="ECO:0007669"/>
    <property type="project" value="InterPro"/>
</dbReference>
<keyword evidence="1 3" id="KW-0597">Phosphoprotein</keyword>
<dbReference type="CDD" id="cd17535">
    <property type="entry name" value="REC_NarL-like"/>
    <property type="match status" value="1"/>
</dbReference>
<evidence type="ECO:0000259" key="4">
    <source>
        <dbReference type="PROSITE" id="PS50043"/>
    </source>
</evidence>
<dbReference type="EMBL" id="QZFV01000078">
    <property type="protein sequence ID" value="RJQ85483.1"/>
    <property type="molecule type" value="Genomic_DNA"/>
</dbReference>
<reference evidence="6 7" key="1">
    <citation type="submission" date="2018-09" db="EMBL/GenBank/DDBJ databases">
        <title>YIM PH 21725 draft genome.</title>
        <authorList>
            <person name="Miao C."/>
        </authorList>
    </citation>
    <scope>NUCLEOTIDE SEQUENCE [LARGE SCALE GENOMIC DNA]</scope>
    <source>
        <strain evidence="7">YIM PH21725</strain>
    </source>
</reference>